<proteinExistence type="predicted"/>
<comment type="caution">
    <text evidence="1">The sequence shown here is derived from an EMBL/GenBank/DDBJ whole genome shotgun (WGS) entry which is preliminary data.</text>
</comment>
<dbReference type="Proteomes" id="UP000271624">
    <property type="component" value="Unassembled WGS sequence"/>
</dbReference>
<dbReference type="EMBL" id="RSCL01000006">
    <property type="protein sequence ID" value="RUT06470.1"/>
    <property type="molecule type" value="Genomic_DNA"/>
</dbReference>
<accession>A0A3S1CM29</accession>
<dbReference type="RefSeq" id="WP_127081280.1">
    <property type="nucleotide sequence ID" value="NZ_RSCL01000006.1"/>
</dbReference>
<reference evidence="1" key="2">
    <citation type="journal article" date="2019" name="Genome Biol. Evol.">
        <title>Day and night: Metabolic profiles and evolutionary relationships of six axenic non-marine cyanobacteria.</title>
        <authorList>
            <person name="Will S.E."/>
            <person name="Henke P."/>
            <person name="Boedeker C."/>
            <person name="Huang S."/>
            <person name="Brinkmann H."/>
            <person name="Rohde M."/>
            <person name="Jarek M."/>
            <person name="Friedl T."/>
            <person name="Seufert S."/>
            <person name="Schumacher M."/>
            <person name="Overmann J."/>
            <person name="Neumann-Schaal M."/>
            <person name="Petersen J."/>
        </authorList>
    </citation>
    <scope>NUCLEOTIDE SEQUENCE [LARGE SCALE GENOMIC DNA]</scope>
    <source>
        <strain evidence="1">PCC 7102</strain>
    </source>
</reference>
<evidence type="ECO:0000313" key="1">
    <source>
        <dbReference type="EMBL" id="RUT06470.1"/>
    </source>
</evidence>
<organism evidence="1 2">
    <name type="scientific">Dulcicalothrix desertica PCC 7102</name>
    <dbReference type="NCBI Taxonomy" id="232991"/>
    <lineage>
        <taxon>Bacteria</taxon>
        <taxon>Bacillati</taxon>
        <taxon>Cyanobacteriota</taxon>
        <taxon>Cyanophyceae</taxon>
        <taxon>Nostocales</taxon>
        <taxon>Calotrichaceae</taxon>
        <taxon>Dulcicalothrix</taxon>
    </lineage>
</organism>
<evidence type="ECO:0000313" key="2">
    <source>
        <dbReference type="Proteomes" id="UP000271624"/>
    </source>
</evidence>
<dbReference type="AlphaFoldDB" id="A0A3S1CM29"/>
<gene>
    <name evidence="1" type="ORF">DSM106972_027270</name>
</gene>
<protein>
    <submittedName>
        <fullName evidence="1">Uncharacterized protein</fullName>
    </submittedName>
</protein>
<reference evidence="1" key="1">
    <citation type="submission" date="2018-12" db="EMBL/GenBank/DDBJ databases">
        <authorList>
            <person name="Will S."/>
            <person name="Neumann-Schaal M."/>
            <person name="Henke P."/>
        </authorList>
    </citation>
    <scope>NUCLEOTIDE SEQUENCE</scope>
    <source>
        <strain evidence="1">PCC 7102</strain>
    </source>
</reference>
<name>A0A3S1CM29_9CYAN</name>
<keyword evidence="2" id="KW-1185">Reference proteome</keyword>
<sequence>MNTQHQLLVSIATQVKSLLLSDTITDATPEVMNLCEMVERYEETYGELAPYLKPDNQKPWYASYKKR</sequence>